<feature type="transmembrane region" description="Helical" evidence="7">
    <location>
        <begin position="15"/>
        <end position="36"/>
    </location>
</feature>
<dbReference type="PANTHER" id="PTHR33452">
    <property type="entry name" value="OXIDOREDUCTASE CATD-RELATED"/>
    <property type="match status" value="1"/>
</dbReference>
<keyword evidence="6 7" id="KW-0472">Membrane</keyword>
<comment type="similarity">
    <text evidence="2">Belongs to the DoxX family.</text>
</comment>
<dbReference type="PANTHER" id="PTHR33452:SF1">
    <property type="entry name" value="INNER MEMBRANE PROTEIN YPHA-RELATED"/>
    <property type="match status" value="1"/>
</dbReference>
<keyword evidence="9" id="KW-1185">Reference proteome</keyword>
<keyword evidence="3" id="KW-1003">Cell membrane</keyword>
<organism evidence="8 9">
    <name type="scientific">Swingsia samuiensis</name>
    <dbReference type="NCBI Taxonomy" id="1293412"/>
    <lineage>
        <taxon>Bacteria</taxon>
        <taxon>Pseudomonadati</taxon>
        <taxon>Pseudomonadota</taxon>
        <taxon>Alphaproteobacteria</taxon>
        <taxon>Acetobacterales</taxon>
        <taxon>Acetobacteraceae</taxon>
        <taxon>Swingsia</taxon>
    </lineage>
</organism>
<evidence type="ECO:0000256" key="2">
    <source>
        <dbReference type="ARBA" id="ARBA00006679"/>
    </source>
</evidence>
<evidence type="ECO:0000313" key="8">
    <source>
        <dbReference type="EMBL" id="QDH17734.1"/>
    </source>
</evidence>
<comment type="subcellular location">
    <subcellularLocation>
        <location evidence="1">Cell membrane</location>
        <topology evidence="1">Multi-pass membrane protein</topology>
    </subcellularLocation>
</comment>
<dbReference type="InterPro" id="IPR032808">
    <property type="entry name" value="DoxX"/>
</dbReference>
<evidence type="ECO:0000256" key="3">
    <source>
        <dbReference type="ARBA" id="ARBA00022475"/>
    </source>
</evidence>
<protein>
    <submittedName>
        <fullName evidence="8">DoxX family protein</fullName>
    </submittedName>
</protein>
<evidence type="ECO:0000313" key="9">
    <source>
        <dbReference type="Proteomes" id="UP000316313"/>
    </source>
</evidence>
<dbReference type="Pfam" id="PF07681">
    <property type="entry name" value="DoxX"/>
    <property type="match status" value="1"/>
</dbReference>
<gene>
    <name evidence="8" type="ORF">E3D00_09280</name>
</gene>
<evidence type="ECO:0000256" key="1">
    <source>
        <dbReference type="ARBA" id="ARBA00004651"/>
    </source>
</evidence>
<feature type="transmembrane region" description="Helical" evidence="7">
    <location>
        <begin position="83"/>
        <end position="102"/>
    </location>
</feature>
<name>A0A4Y6UKY5_9PROT</name>
<evidence type="ECO:0000256" key="6">
    <source>
        <dbReference type="ARBA" id="ARBA00023136"/>
    </source>
</evidence>
<sequence length="137" mass="14904">MLMPDLNDLINLSDLGFLLGRILIASFFLAVGVRQLKRFSNTVDYVASLKIPFPKLSAAGAIAVELILGSCIVLGVYCTSSALILAMHTLITAYLGHNYWSASEEKEYGLWLHFYKNISITGGLIILAMAGPGNYAF</sequence>
<dbReference type="KEGG" id="ssam:E3D00_09280"/>
<dbReference type="OrthoDB" id="9810206at2"/>
<evidence type="ECO:0000256" key="4">
    <source>
        <dbReference type="ARBA" id="ARBA00022692"/>
    </source>
</evidence>
<dbReference type="EMBL" id="CP038141">
    <property type="protein sequence ID" value="QDH17734.1"/>
    <property type="molecule type" value="Genomic_DNA"/>
</dbReference>
<dbReference type="GO" id="GO:0005886">
    <property type="term" value="C:plasma membrane"/>
    <property type="evidence" value="ECO:0007669"/>
    <property type="project" value="UniProtKB-SubCell"/>
</dbReference>
<evidence type="ECO:0000256" key="5">
    <source>
        <dbReference type="ARBA" id="ARBA00022989"/>
    </source>
</evidence>
<proteinExistence type="inferred from homology"/>
<dbReference type="Proteomes" id="UP000316313">
    <property type="component" value="Chromosome"/>
</dbReference>
<reference evidence="8 9" key="1">
    <citation type="submission" date="2019-03" db="EMBL/GenBank/DDBJ databases">
        <title>The complete genome sequence of Swingsia samuiensis NBRC107927(T).</title>
        <authorList>
            <person name="Chua K.-O."/>
            <person name="Chan K.-G."/>
            <person name="See-Too W.-S."/>
        </authorList>
    </citation>
    <scope>NUCLEOTIDE SEQUENCE [LARGE SCALE GENOMIC DNA]</scope>
    <source>
        <strain evidence="8 9">AH83</strain>
    </source>
</reference>
<accession>A0A4Y6UKY5</accession>
<feature type="transmembrane region" description="Helical" evidence="7">
    <location>
        <begin position="114"/>
        <end position="135"/>
    </location>
</feature>
<dbReference type="AlphaFoldDB" id="A0A4Y6UKY5"/>
<keyword evidence="4 7" id="KW-0812">Transmembrane</keyword>
<evidence type="ECO:0000256" key="7">
    <source>
        <dbReference type="SAM" id="Phobius"/>
    </source>
</evidence>
<feature type="transmembrane region" description="Helical" evidence="7">
    <location>
        <begin position="56"/>
        <end position="77"/>
    </location>
</feature>
<dbReference type="InterPro" id="IPR051907">
    <property type="entry name" value="DoxX-like_oxidoreductase"/>
</dbReference>
<keyword evidence="5 7" id="KW-1133">Transmembrane helix</keyword>